<dbReference type="RefSeq" id="WP_380155442.1">
    <property type="nucleotide sequence ID" value="NZ_JBHMDM010000005.1"/>
</dbReference>
<evidence type="ECO:0000313" key="1">
    <source>
        <dbReference type="EMBL" id="MFB9377356.1"/>
    </source>
</evidence>
<keyword evidence="2" id="KW-1185">Reference proteome</keyword>
<accession>A0ABV5LTE0</accession>
<name>A0ABV5LTE0_9ACTN</name>
<protein>
    <submittedName>
        <fullName evidence="1">DUF4276 family protein</fullName>
    </submittedName>
</protein>
<organism evidence="1 2">
    <name type="scientific">Kineococcus gynurae</name>
    <dbReference type="NCBI Taxonomy" id="452979"/>
    <lineage>
        <taxon>Bacteria</taxon>
        <taxon>Bacillati</taxon>
        <taxon>Actinomycetota</taxon>
        <taxon>Actinomycetes</taxon>
        <taxon>Kineosporiales</taxon>
        <taxon>Kineosporiaceae</taxon>
        <taxon>Kineococcus</taxon>
    </lineage>
</organism>
<dbReference type="Pfam" id="PF14103">
    <property type="entry name" value="DUF4276"/>
    <property type="match status" value="1"/>
</dbReference>
<comment type="caution">
    <text evidence="1">The sequence shown here is derived from an EMBL/GenBank/DDBJ whole genome shotgun (WGS) entry which is preliminary data.</text>
</comment>
<dbReference type="EMBL" id="JBHMDM010000005">
    <property type="protein sequence ID" value="MFB9377356.1"/>
    <property type="molecule type" value="Genomic_DNA"/>
</dbReference>
<evidence type="ECO:0000313" key="2">
    <source>
        <dbReference type="Proteomes" id="UP001589748"/>
    </source>
</evidence>
<gene>
    <name evidence="1" type="ORF">ACFFVI_10265</name>
</gene>
<proteinExistence type="predicted"/>
<sequence>MSERFSGSGPVIIERPHRLPRGRMLKEEHLGRAVELQRRRVQQDGSGGVLVLLDSDDDDAEELCAQVLSVARAAGTIEVVVAVREFEAWFLAAMQSLTSHRSVKLTALDVEHPEARRGAKETLSRHMLQPYRETLHQPAFCACIDINSAERGSSSFRHLIQAVGRLVVA</sequence>
<dbReference type="InterPro" id="IPR025455">
    <property type="entry name" value="DUF4276"/>
</dbReference>
<reference evidence="1 2" key="1">
    <citation type="submission" date="2024-09" db="EMBL/GenBank/DDBJ databases">
        <authorList>
            <person name="Sun Q."/>
            <person name="Mori K."/>
        </authorList>
    </citation>
    <scope>NUCLEOTIDE SEQUENCE [LARGE SCALE GENOMIC DNA]</scope>
    <source>
        <strain evidence="1 2">TISTR 1856</strain>
    </source>
</reference>
<dbReference type="Proteomes" id="UP001589748">
    <property type="component" value="Unassembled WGS sequence"/>
</dbReference>